<dbReference type="EMBL" id="CP049366">
    <property type="protein sequence ID" value="QMT84880.1"/>
    <property type="molecule type" value="Genomic_DNA"/>
</dbReference>
<protein>
    <recommendedName>
        <fullName evidence="3">WxL domain-containing protein</fullName>
    </recommendedName>
</protein>
<dbReference type="AlphaFoldDB" id="A0A7L7KYM6"/>
<keyword evidence="2" id="KW-1185">Reference proteome</keyword>
<reference evidence="1 2" key="1">
    <citation type="submission" date="2020-02" db="EMBL/GenBank/DDBJ databases">
        <title>Complete Genome Sequence of Lactobacillus sp. NFFJ11 Isolated from animal feed.</title>
        <authorList>
            <person name="Jung J.Y."/>
        </authorList>
    </citation>
    <scope>NUCLEOTIDE SEQUENCE [LARGE SCALE GENOMIC DNA]</scope>
    <source>
        <strain evidence="1 2">NFFJ11</strain>
    </source>
</reference>
<dbReference type="KEGG" id="cpab:G6534_09725"/>
<evidence type="ECO:0000313" key="1">
    <source>
        <dbReference type="EMBL" id="QMT84880.1"/>
    </source>
</evidence>
<proteinExistence type="predicted"/>
<accession>A0A7L7KYM6</accession>
<organism evidence="1 2">
    <name type="scientific">Companilactobacillus pabuli</name>
    <dbReference type="NCBI Taxonomy" id="2714036"/>
    <lineage>
        <taxon>Bacteria</taxon>
        <taxon>Bacillati</taxon>
        <taxon>Bacillota</taxon>
        <taxon>Bacilli</taxon>
        <taxon>Lactobacillales</taxon>
        <taxon>Lactobacillaceae</taxon>
        <taxon>Companilactobacillus</taxon>
    </lineage>
</organism>
<evidence type="ECO:0008006" key="3">
    <source>
        <dbReference type="Google" id="ProtNLM"/>
    </source>
</evidence>
<name>A0A7L7KYM6_9LACO</name>
<dbReference type="RefSeq" id="WP_182082681.1">
    <property type="nucleotide sequence ID" value="NZ_CP049366.1"/>
</dbReference>
<dbReference type="Gene3D" id="2.60.120.200">
    <property type="match status" value="1"/>
</dbReference>
<sequence>MRKYVLFFILTILIGLIYVSNDYSTSSADTNSAIASAPEGIDIDKYFYPVTQPSPYGEHNPFKTNSASIKNNYILDLADGYSTYGALWGRDDIKNYIDLRYPQTISAWLYFGSDQGSDVFNGQGMALVLQNDSRKQAALGAGGQALGVDGYDRSTKTQANGSGLIDYYTTKFDDPTTIAKSAIQNSLAIEFDTQKNDVTNSQGDAPTAFQTYSTGSIWRYPFIVYQHADYSLNAFDTVDTSIAAPSDFPDNTLLGAYSGQFGHISFTFPSNPNSYHLTNLVTGTSNSDTYSPFTKTYSLFHTENTTASLIDGTDSHNQNVDWHHMTFTWTPPKAGSTIGKATYYFNDKDKDGTLNPVNTGGQFNKSISHSVDVNTDIFHLASGQHTVLWGFTGANSDKPSPKETRIVASKLVDFESIPSLVEAHATSSIFDQNLNKTITEDSTDKTVLGGDKVALNYQLNYDKGNADWNNIKAHFNLPEHFKLTPDAQDNIGTITYANGMIEGIPASSLATDKTYISYTLRSPLNTNDSTAKITLNGTVNNTTGKDLDIIKQPAKFVGDTNISSTETPSFIIKYNPTWSMSLKPLTDKNLLFKQENATLDINPELTYSDKHDFYDSDKIKYTFKVGSHIFTKELPSNSNSDTSENTIDLRELIDNDASKVDFWSLFPSQTDVPVTVFVTDKDNISTSPQTFTVHVLQNKILQIRTSKNIEFSDTNIFDTNKILHRKTNFILEITSFREPWSLSVSTTPLKNGEEFFNGSPVFIDQQNSIHPLTDAPTFVTDDQTSHDPIKVDDISQKWNNNSGILLKQSGNSKMGKYTGTLTWTASDIVKNS</sequence>
<dbReference type="Proteomes" id="UP000514410">
    <property type="component" value="Chromosome"/>
</dbReference>
<evidence type="ECO:0000313" key="2">
    <source>
        <dbReference type="Proteomes" id="UP000514410"/>
    </source>
</evidence>
<gene>
    <name evidence="1" type="ORF">G6534_09725</name>
</gene>